<evidence type="ECO:0000313" key="8">
    <source>
        <dbReference type="EMBL" id="TXS94380.1"/>
    </source>
</evidence>
<evidence type="ECO:0000256" key="6">
    <source>
        <dbReference type="SAM" id="SignalP"/>
    </source>
</evidence>
<protein>
    <submittedName>
        <fullName evidence="8">M20/M25/M40 family metallo-hydrolase</fullName>
    </submittedName>
</protein>
<dbReference type="GO" id="GO:0046872">
    <property type="term" value="F:metal ion binding"/>
    <property type="evidence" value="ECO:0007669"/>
    <property type="project" value="UniProtKB-KW"/>
</dbReference>
<keyword evidence="4 8" id="KW-0378">Hydrolase</keyword>
<proteinExistence type="inferred from homology"/>
<keyword evidence="6" id="KW-0732">Signal</keyword>
<dbReference type="Gene3D" id="3.30.70.360">
    <property type="match status" value="1"/>
</dbReference>
<comment type="caution">
    <text evidence="8">The sequence shown here is derived from an EMBL/GenBank/DDBJ whole genome shotgun (WGS) entry which is preliminary data.</text>
</comment>
<name>A0A5C9A3N0_9GAMM</name>
<dbReference type="FunFam" id="3.40.630.10:FF:000027">
    <property type="entry name" value="N-fatty-acyl-amino acid synthase/hydrolase PM20D1"/>
    <property type="match status" value="1"/>
</dbReference>
<evidence type="ECO:0000259" key="7">
    <source>
        <dbReference type="Pfam" id="PF07687"/>
    </source>
</evidence>
<dbReference type="InterPro" id="IPR001261">
    <property type="entry name" value="ArgE/DapE_CS"/>
</dbReference>
<evidence type="ECO:0000256" key="1">
    <source>
        <dbReference type="ARBA" id="ARBA00006247"/>
    </source>
</evidence>
<sequence length="466" mass="50375">MKKSLLLAALVLSCNAAHTSASSAAANHLAEAIRLPTISHQDREQIDYAPFNAFLELLQQRYPTVHSQLQREVINQYSLLFTWPGSDPSLDPVLFDAHYDVVPIEPGTEDEWTHPPFAGEIADGFIWGRGALDDKASVIATLEGLEALLNEGFSPQRTLMFSFAHDEEIGGREGAAHIAQHLAAKDTRFAYMIGEGGMILEDDPALEGRPMAMINLAEKTYATLTLTARGAGGHSSMPTEDNAIVHLSRALATLQDNPFEPELTAPVSLMLETLGAETGGIGGFLMRNQWLGKPLILSNMAAERERQGMVRSTTAITMINAGIKENVIPQVAEAKVNFRLLPGTSTEALIERVEQLIDNPAISISSDRWKQSPPVADIDGPGYGVIRGALQDSAPTALPVPGLLMATTDTPHYRELAQDIYRFHPISVSLRQAASVHGTNERVSLQSIDQAVRISRALIMGAGAAP</sequence>
<dbReference type="Pfam" id="PF01546">
    <property type="entry name" value="Peptidase_M20"/>
    <property type="match status" value="1"/>
</dbReference>
<evidence type="ECO:0000256" key="2">
    <source>
        <dbReference type="ARBA" id="ARBA00022670"/>
    </source>
</evidence>
<dbReference type="SUPFAM" id="SSF55031">
    <property type="entry name" value="Bacterial exopeptidase dimerisation domain"/>
    <property type="match status" value="1"/>
</dbReference>
<reference evidence="8 9" key="1">
    <citation type="submission" date="2019-08" db="EMBL/GenBank/DDBJ databases">
        <title>Parahaliea maris sp. nov., isolated from the surface seawater.</title>
        <authorList>
            <person name="Liu Y."/>
        </authorList>
    </citation>
    <scope>NUCLEOTIDE SEQUENCE [LARGE SCALE GENOMIC DNA]</scope>
    <source>
        <strain evidence="8 9">S2-26</strain>
    </source>
</reference>
<gene>
    <name evidence="8" type="ORF">FVW59_00190</name>
</gene>
<dbReference type="Gene3D" id="3.40.630.10">
    <property type="entry name" value="Zn peptidases"/>
    <property type="match status" value="1"/>
</dbReference>
<dbReference type="EMBL" id="VRYZ01000001">
    <property type="protein sequence ID" value="TXS94380.1"/>
    <property type="molecule type" value="Genomic_DNA"/>
</dbReference>
<feature type="signal peptide" evidence="6">
    <location>
        <begin position="1"/>
        <end position="24"/>
    </location>
</feature>
<keyword evidence="9" id="KW-1185">Reference proteome</keyword>
<organism evidence="8 9">
    <name type="scientific">Parahaliea aestuarii</name>
    <dbReference type="NCBI Taxonomy" id="1852021"/>
    <lineage>
        <taxon>Bacteria</taxon>
        <taxon>Pseudomonadati</taxon>
        <taxon>Pseudomonadota</taxon>
        <taxon>Gammaproteobacteria</taxon>
        <taxon>Cellvibrionales</taxon>
        <taxon>Halieaceae</taxon>
        <taxon>Parahaliea</taxon>
    </lineage>
</organism>
<dbReference type="InterPro" id="IPR011650">
    <property type="entry name" value="Peptidase_M20_dimer"/>
</dbReference>
<accession>A0A5C9A3N0</accession>
<feature type="domain" description="Peptidase M20 dimerisation" evidence="7">
    <location>
        <begin position="217"/>
        <end position="361"/>
    </location>
</feature>
<dbReference type="RefSeq" id="WP_148062236.1">
    <property type="nucleotide sequence ID" value="NZ_VRYZ01000001.1"/>
</dbReference>
<dbReference type="PROSITE" id="PS00758">
    <property type="entry name" value="ARGE_DAPE_CPG2_1"/>
    <property type="match status" value="1"/>
</dbReference>
<evidence type="ECO:0000256" key="3">
    <source>
        <dbReference type="ARBA" id="ARBA00022723"/>
    </source>
</evidence>
<dbReference type="GO" id="GO:0008233">
    <property type="term" value="F:peptidase activity"/>
    <property type="evidence" value="ECO:0007669"/>
    <property type="project" value="UniProtKB-KW"/>
</dbReference>
<dbReference type="OrthoDB" id="3665926at2"/>
<evidence type="ECO:0000256" key="4">
    <source>
        <dbReference type="ARBA" id="ARBA00022801"/>
    </source>
</evidence>
<comment type="similarity">
    <text evidence="1">Belongs to the peptidase M20A family.</text>
</comment>
<dbReference type="Proteomes" id="UP000321933">
    <property type="component" value="Unassembled WGS sequence"/>
</dbReference>
<keyword evidence="2" id="KW-0645">Protease</keyword>
<dbReference type="PIRSF" id="PIRSF036696">
    <property type="entry name" value="ACY-1"/>
    <property type="match status" value="1"/>
</dbReference>
<dbReference type="PANTHER" id="PTHR45962">
    <property type="entry name" value="N-FATTY-ACYL-AMINO ACID SYNTHASE/HYDROLASE PM20D1"/>
    <property type="match status" value="1"/>
</dbReference>
<dbReference type="SUPFAM" id="SSF53187">
    <property type="entry name" value="Zn-dependent exopeptidases"/>
    <property type="match status" value="1"/>
</dbReference>
<dbReference type="GO" id="GO:0006508">
    <property type="term" value="P:proteolysis"/>
    <property type="evidence" value="ECO:0007669"/>
    <property type="project" value="UniProtKB-KW"/>
</dbReference>
<evidence type="ECO:0000256" key="5">
    <source>
        <dbReference type="ARBA" id="ARBA00022833"/>
    </source>
</evidence>
<dbReference type="AlphaFoldDB" id="A0A5C9A3N0"/>
<keyword evidence="3" id="KW-0479">Metal-binding</keyword>
<dbReference type="InterPro" id="IPR036264">
    <property type="entry name" value="Bact_exopeptidase_dim_dom"/>
</dbReference>
<feature type="chain" id="PRO_5022901436" evidence="6">
    <location>
        <begin position="25"/>
        <end position="466"/>
    </location>
</feature>
<keyword evidence="5" id="KW-0862">Zinc</keyword>
<evidence type="ECO:0000313" key="9">
    <source>
        <dbReference type="Proteomes" id="UP000321933"/>
    </source>
</evidence>
<dbReference type="Gene3D" id="1.10.150.900">
    <property type="match status" value="1"/>
</dbReference>
<dbReference type="InterPro" id="IPR002933">
    <property type="entry name" value="Peptidase_M20"/>
</dbReference>
<dbReference type="Pfam" id="PF07687">
    <property type="entry name" value="M20_dimer"/>
    <property type="match status" value="1"/>
</dbReference>
<dbReference type="InterPro" id="IPR047177">
    <property type="entry name" value="Pept_M20A"/>
</dbReference>
<dbReference type="PANTHER" id="PTHR45962:SF1">
    <property type="entry name" value="N-FATTY-ACYL-AMINO ACID SYNTHASE_HYDROLASE PM20D1"/>
    <property type="match status" value="1"/>
</dbReference>